<protein>
    <submittedName>
        <fullName evidence="2">Glycerophosphoryl diester phosphodiesterase</fullName>
    </submittedName>
</protein>
<keyword evidence="3" id="KW-1185">Reference proteome</keyword>
<dbReference type="AlphaFoldDB" id="A0A1I2JWU1"/>
<dbReference type="EMBL" id="FOOC01000009">
    <property type="protein sequence ID" value="SFF57291.1"/>
    <property type="molecule type" value="Genomic_DNA"/>
</dbReference>
<dbReference type="InterPro" id="IPR017946">
    <property type="entry name" value="PLC-like_Pdiesterase_TIM-brl"/>
</dbReference>
<evidence type="ECO:0000313" key="2">
    <source>
        <dbReference type="EMBL" id="SFF57291.1"/>
    </source>
</evidence>
<dbReference type="OrthoDB" id="9795622at2"/>
<dbReference type="SUPFAM" id="SSF51695">
    <property type="entry name" value="PLC-like phosphodiesterases"/>
    <property type="match status" value="1"/>
</dbReference>
<name>A0A1I2JWU1_9GAMM</name>
<evidence type="ECO:0000313" key="3">
    <source>
        <dbReference type="Proteomes" id="UP000199771"/>
    </source>
</evidence>
<sequence>MPANTCGFTVIGHRGACGHAPENTLLSIDTAIRLGAHYVEIDVQHHDGELWLMHDLTLDRTTNGKGLLTAHTAAALRRLDAGGGEIIPTLPEALDLIEQRVGVNIELKSWNGCAAAVAAVLRDYIADGWPAERFLVSSFHLPELWEFKQLLPEVPLGVLYCGVPLDWAGIATELGAVALNISAEFVDPRLIADAHARGLQLNVYTVNAPEELQQLRALGVDGVFTDYPERALALG</sequence>
<dbReference type="PROSITE" id="PS51704">
    <property type="entry name" value="GP_PDE"/>
    <property type="match status" value="1"/>
</dbReference>
<dbReference type="PANTHER" id="PTHR46211:SF1">
    <property type="entry name" value="GLYCEROPHOSPHODIESTER PHOSPHODIESTERASE, CYTOPLASMIC"/>
    <property type="match status" value="1"/>
</dbReference>
<dbReference type="GO" id="GO:0008081">
    <property type="term" value="F:phosphoric diester hydrolase activity"/>
    <property type="evidence" value="ECO:0007669"/>
    <property type="project" value="InterPro"/>
</dbReference>
<dbReference type="PANTHER" id="PTHR46211">
    <property type="entry name" value="GLYCEROPHOSPHORYL DIESTER PHOSPHODIESTERASE"/>
    <property type="match status" value="1"/>
</dbReference>
<dbReference type="Proteomes" id="UP000199771">
    <property type="component" value="Unassembled WGS sequence"/>
</dbReference>
<feature type="domain" description="GP-PDE" evidence="1">
    <location>
        <begin position="8"/>
        <end position="235"/>
    </location>
</feature>
<dbReference type="InterPro" id="IPR030395">
    <property type="entry name" value="GP_PDE_dom"/>
</dbReference>
<proteinExistence type="predicted"/>
<dbReference type="STRING" id="1076937.SAMN04488120_10995"/>
<dbReference type="GO" id="GO:0006629">
    <property type="term" value="P:lipid metabolic process"/>
    <property type="evidence" value="ECO:0007669"/>
    <property type="project" value="InterPro"/>
</dbReference>
<evidence type="ECO:0000259" key="1">
    <source>
        <dbReference type="PROSITE" id="PS51704"/>
    </source>
</evidence>
<dbReference type="RefSeq" id="WP_091534437.1">
    <property type="nucleotide sequence ID" value="NZ_FOOC01000009.1"/>
</dbReference>
<dbReference type="Gene3D" id="3.20.20.190">
    <property type="entry name" value="Phosphatidylinositol (PI) phosphodiesterase"/>
    <property type="match status" value="1"/>
</dbReference>
<dbReference type="Pfam" id="PF03009">
    <property type="entry name" value="GDPD"/>
    <property type="match status" value="1"/>
</dbReference>
<organism evidence="2 3">
    <name type="scientific">Fontimonas thermophila</name>
    <dbReference type="NCBI Taxonomy" id="1076937"/>
    <lineage>
        <taxon>Bacteria</taxon>
        <taxon>Pseudomonadati</taxon>
        <taxon>Pseudomonadota</taxon>
        <taxon>Gammaproteobacteria</taxon>
        <taxon>Nevskiales</taxon>
        <taxon>Nevskiaceae</taxon>
        <taxon>Fontimonas</taxon>
    </lineage>
</organism>
<reference evidence="2 3" key="1">
    <citation type="submission" date="2016-10" db="EMBL/GenBank/DDBJ databases">
        <authorList>
            <person name="de Groot N.N."/>
        </authorList>
    </citation>
    <scope>NUCLEOTIDE SEQUENCE [LARGE SCALE GENOMIC DNA]</scope>
    <source>
        <strain evidence="2 3">DSM 23609</strain>
    </source>
</reference>
<accession>A0A1I2JWU1</accession>
<gene>
    <name evidence="2" type="ORF">SAMN04488120_10995</name>
</gene>